<evidence type="ECO:0000313" key="3">
    <source>
        <dbReference type="Proteomes" id="UP000694383"/>
    </source>
</evidence>
<protein>
    <submittedName>
        <fullName evidence="2">Uncharacterized protein</fullName>
    </submittedName>
</protein>
<evidence type="ECO:0000313" key="2">
    <source>
        <dbReference type="Ensembl" id="ENSOSIP00000022420.1"/>
    </source>
</evidence>
<dbReference type="AlphaFoldDB" id="A0A8C7Y2P3"/>
<dbReference type="Proteomes" id="UP000694383">
    <property type="component" value="Unplaced"/>
</dbReference>
<reference evidence="2" key="2">
    <citation type="submission" date="2025-09" db="UniProtKB">
        <authorList>
            <consortium name="Ensembl"/>
        </authorList>
    </citation>
    <scope>IDENTIFICATION</scope>
</reference>
<proteinExistence type="predicted"/>
<keyword evidence="3" id="KW-1185">Reference proteome</keyword>
<reference evidence="2" key="1">
    <citation type="submission" date="2025-08" db="UniProtKB">
        <authorList>
            <consortium name="Ensembl"/>
        </authorList>
    </citation>
    <scope>IDENTIFICATION</scope>
</reference>
<sequence>KRDGQPIKPPPVLAAPRERNEQPRQLVGGVTSSRRPLVFLSRPARNSRRELSRKVITRRKTGFFFVSSSTFAASSSAFGQQQTDDVVRPGTTCDRCCGHLCDPGLTRRTGRRGGLKDRRQNHAGLQFVSTGWRCVPPSCQAGPDDDDDDDDEDEGLVLFWQVNGWDMTVVTHDQARKKLTKKNEHVVRLLVTRKTLEEAVKQSMSRPGPS</sequence>
<dbReference type="Gene3D" id="2.30.42.10">
    <property type="match status" value="1"/>
</dbReference>
<dbReference type="InterPro" id="IPR036034">
    <property type="entry name" value="PDZ_sf"/>
</dbReference>
<organism evidence="2 3">
    <name type="scientific">Oryzias sinensis</name>
    <name type="common">Chinese medaka</name>
    <dbReference type="NCBI Taxonomy" id="183150"/>
    <lineage>
        <taxon>Eukaryota</taxon>
        <taxon>Metazoa</taxon>
        <taxon>Chordata</taxon>
        <taxon>Craniata</taxon>
        <taxon>Vertebrata</taxon>
        <taxon>Euteleostomi</taxon>
        <taxon>Actinopterygii</taxon>
        <taxon>Neopterygii</taxon>
        <taxon>Teleostei</taxon>
        <taxon>Neoteleostei</taxon>
        <taxon>Acanthomorphata</taxon>
        <taxon>Ovalentaria</taxon>
        <taxon>Atherinomorphae</taxon>
        <taxon>Beloniformes</taxon>
        <taxon>Adrianichthyidae</taxon>
        <taxon>Oryziinae</taxon>
        <taxon>Oryzias</taxon>
    </lineage>
</organism>
<accession>A0A8C7Y2P3</accession>
<dbReference type="Ensembl" id="ENSOSIT00000023684.1">
    <property type="protein sequence ID" value="ENSOSIP00000022420.1"/>
    <property type="gene ID" value="ENSOSIG00000011806.1"/>
</dbReference>
<evidence type="ECO:0000256" key="1">
    <source>
        <dbReference type="SAM" id="MobiDB-lite"/>
    </source>
</evidence>
<name>A0A8C7Y2P3_9TELE</name>
<feature type="region of interest" description="Disordered" evidence="1">
    <location>
        <begin position="1"/>
        <end position="30"/>
    </location>
</feature>